<evidence type="ECO:0000313" key="1">
    <source>
        <dbReference type="EMBL" id="KAJ8107250.1"/>
    </source>
</evidence>
<organism evidence="1 2">
    <name type="scientific">Boeremia exigua</name>
    <dbReference type="NCBI Taxonomy" id="749465"/>
    <lineage>
        <taxon>Eukaryota</taxon>
        <taxon>Fungi</taxon>
        <taxon>Dikarya</taxon>
        <taxon>Ascomycota</taxon>
        <taxon>Pezizomycotina</taxon>
        <taxon>Dothideomycetes</taxon>
        <taxon>Pleosporomycetidae</taxon>
        <taxon>Pleosporales</taxon>
        <taxon>Pleosporineae</taxon>
        <taxon>Didymellaceae</taxon>
        <taxon>Boeremia</taxon>
    </lineage>
</organism>
<comment type="caution">
    <text evidence="1">The sequence shown here is derived from an EMBL/GenBank/DDBJ whole genome shotgun (WGS) entry which is preliminary data.</text>
</comment>
<dbReference type="EMBL" id="JAPHNI010000970">
    <property type="protein sequence ID" value="KAJ8107250.1"/>
    <property type="molecule type" value="Genomic_DNA"/>
</dbReference>
<keyword evidence="2" id="KW-1185">Reference proteome</keyword>
<evidence type="ECO:0000313" key="2">
    <source>
        <dbReference type="Proteomes" id="UP001153331"/>
    </source>
</evidence>
<sequence length="267" mass="28600">MGLVCLIWLNNITSGNYGGTILDTEVLAPSYWQTCYPNSPKTPLYSPAICTGRSSVEMIQSDINSMGSTVWSGICCPSGLTYFGQCRGTFTTPFTALAPIAITTIGSLLSTLGTRTVWDTVTEGRTYRSQTTLSSGTLLAEPVTVMWQVSDLSKFPSAYATTIASEMGINLGDDPSMSTGAKAGIAVGAVLGFALLVGSIVVILRRRRTARRAGVQNDMPEMHGHSSEIKEMVHNDSKAEMDGRSQPTELDTRQAPAELEAPVPIRH</sequence>
<dbReference type="Proteomes" id="UP001153331">
    <property type="component" value="Unassembled WGS sequence"/>
</dbReference>
<proteinExistence type="predicted"/>
<protein>
    <submittedName>
        <fullName evidence="1">Uncharacterized protein</fullName>
    </submittedName>
</protein>
<gene>
    <name evidence="1" type="ORF">OPT61_g8996</name>
</gene>
<name>A0ACC2HWJ5_9PLEO</name>
<reference evidence="1" key="1">
    <citation type="submission" date="2022-11" db="EMBL/GenBank/DDBJ databases">
        <title>Genome Sequence of Boeremia exigua.</title>
        <authorList>
            <person name="Buettner E."/>
        </authorList>
    </citation>
    <scope>NUCLEOTIDE SEQUENCE</scope>
    <source>
        <strain evidence="1">CU02</strain>
    </source>
</reference>
<accession>A0ACC2HWJ5</accession>